<dbReference type="Proteomes" id="UP001107558">
    <property type="component" value="Chromosome 4"/>
</dbReference>
<dbReference type="AlphaFoldDB" id="A0A9J6BGV8"/>
<evidence type="ECO:0000313" key="3">
    <source>
        <dbReference type="Proteomes" id="UP001107558"/>
    </source>
</evidence>
<keyword evidence="1" id="KW-0472">Membrane</keyword>
<dbReference type="EMBL" id="JADBJN010000004">
    <property type="protein sequence ID" value="KAG5669121.1"/>
    <property type="molecule type" value="Genomic_DNA"/>
</dbReference>
<reference evidence="2" key="1">
    <citation type="submission" date="2021-03" db="EMBL/GenBank/DDBJ databases">
        <title>Chromosome level genome of the anhydrobiotic midge Polypedilum vanderplanki.</title>
        <authorList>
            <person name="Yoshida Y."/>
            <person name="Kikawada T."/>
            <person name="Gusev O."/>
        </authorList>
    </citation>
    <scope>NUCLEOTIDE SEQUENCE</scope>
    <source>
        <strain evidence="2">NIAS01</strain>
        <tissue evidence="2">Whole body or cell culture</tissue>
    </source>
</reference>
<protein>
    <submittedName>
        <fullName evidence="2">Uncharacterized protein</fullName>
    </submittedName>
</protein>
<keyword evidence="3" id="KW-1185">Reference proteome</keyword>
<evidence type="ECO:0000313" key="2">
    <source>
        <dbReference type="EMBL" id="KAG5669121.1"/>
    </source>
</evidence>
<name>A0A9J6BGV8_POLVA</name>
<dbReference type="OrthoDB" id="7687957at2759"/>
<sequence>MFEFIITMDKVSINLTALVLFSPNLCGKFSLKLLNSFDLKSQKWKNELKNFNHFDNFHGCLMTFFVEDGINFYYDDHKSINHEQFAFVNMKFYGITHEIVKKLTKDLNITGHYTLVNRNLGEFWSGSKNFMGHFEFGSHFYSVGFTGIYTAVHFSHPIYTMEYYYLVTPNDLYTNYEKLLMPFDFTTWILLSVTISLAFGIIFVSFKFPKWLQILIHGAGKTEFEFF</sequence>
<accession>A0A9J6BGV8</accession>
<feature type="transmembrane region" description="Helical" evidence="1">
    <location>
        <begin position="185"/>
        <end position="206"/>
    </location>
</feature>
<proteinExistence type="predicted"/>
<organism evidence="2 3">
    <name type="scientific">Polypedilum vanderplanki</name>
    <name type="common">Sleeping chironomid midge</name>
    <dbReference type="NCBI Taxonomy" id="319348"/>
    <lineage>
        <taxon>Eukaryota</taxon>
        <taxon>Metazoa</taxon>
        <taxon>Ecdysozoa</taxon>
        <taxon>Arthropoda</taxon>
        <taxon>Hexapoda</taxon>
        <taxon>Insecta</taxon>
        <taxon>Pterygota</taxon>
        <taxon>Neoptera</taxon>
        <taxon>Endopterygota</taxon>
        <taxon>Diptera</taxon>
        <taxon>Nematocera</taxon>
        <taxon>Chironomoidea</taxon>
        <taxon>Chironomidae</taxon>
        <taxon>Chironominae</taxon>
        <taxon>Polypedilum</taxon>
        <taxon>Polypedilum</taxon>
    </lineage>
</organism>
<comment type="caution">
    <text evidence="2">The sequence shown here is derived from an EMBL/GenBank/DDBJ whole genome shotgun (WGS) entry which is preliminary data.</text>
</comment>
<keyword evidence="1" id="KW-1133">Transmembrane helix</keyword>
<keyword evidence="1" id="KW-0812">Transmembrane</keyword>
<evidence type="ECO:0000256" key="1">
    <source>
        <dbReference type="SAM" id="Phobius"/>
    </source>
</evidence>
<gene>
    <name evidence="2" type="ORF">PVAND_017017</name>
</gene>
<feature type="transmembrane region" description="Helical" evidence="1">
    <location>
        <begin position="140"/>
        <end position="165"/>
    </location>
</feature>